<name>A0AAE2CIN2_9LAMI</name>
<accession>A0AAE2CIN2</accession>
<evidence type="ECO:0000313" key="4">
    <source>
        <dbReference type="Proteomes" id="UP001293254"/>
    </source>
</evidence>
<feature type="coiled-coil region" evidence="1">
    <location>
        <begin position="220"/>
        <end position="261"/>
    </location>
</feature>
<dbReference type="AlphaFoldDB" id="A0AAE2CIN2"/>
<comment type="caution">
    <text evidence="3">The sequence shown here is derived from an EMBL/GenBank/DDBJ whole genome shotgun (WGS) entry which is preliminary data.</text>
</comment>
<protein>
    <submittedName>
        <fullName evidence="3">Uncharacterized protein</fullName>
    </submittedName>
</protein>
<reference evidence="3" key="2">
    <citation type="journal article" date="2024" name="Plant">
        <title>Genomic evolution and insights into agronomic trait innovations of Sesamum species.</title>
        <authorList>
            <person name="Miao H."/>
            <person name="Wang L."/>
            <person name="Qu L."/>
            <person name="Liu H."/>
            <person name="Sun Y."/>
            <person name="Le M."/>
            <person name="Wang Q."/>
            <person name="Wei S."/>
            <person name="Zheng Y."/>
            <person name="Lin W."/>
            <person name="Duan Y."/>
            <person name="Cao H."/>
            <person name="Xiong S."/>
            <person name="Wang X."/>
            <person name="Wei L."/>
            <person name="Li C."/>
            <person name="Ma Q."/>
            <person name="Ju M."/>
            <person name="Zhao R."/>
            <person name="Li G."/>
            <person name="Mu C."/>
            <person name="Tian Q."/>
            <person name="Mei H."/>
            <person name="Zhang T."/>
            <person name="Gao T."/>
            <person name="Zhang H."/>
        </authorList>
    </citation>
    <scope>NUCLEOTIDE SEQUENCE</scope>
    <source>
        <strain evidence="3">3651</strain>
    </source>
</reference>
<feature type="region of interest" description="Disordered" evidence="2">
    <location>
        <begin position="115"/>
        <end position="157"/>
    </location>
</feature>
<feature type="compositionally biased region" description="Low complexity" evidence="2">
    <location>
        <begin position="70"/>
        <end position="93"/>
    </location>
</feature>
<keyword evidence="1" id="KW-0175">Coiled coil</keyword>
<feature type="region of interest" description="Disordered" evidence="2">
    <location>
        <begin position="65"/>
        <end position="98"/>
    </location>
</feature>
<proteinExistence type="predicted"/>
<gene>
    <name evidence="3" type="ORF">Salat_1940300</name>
</gene>
<dbReference type="Proteomes" id="UP001293254">
    <property type="component" value="Unassembled WGS sequence"/>
</dbReference>
<organism evidence="3 4">
    <name type="scientific">Sesamum alatum</name>
    <dbReference type="NCBI Taxonomy" id="300844"/>
    <lineage>
        <taxon>Eukaryota</taxon>
        <taxon>Viridiplantae</taxon>
        <taxon>Streptophyta</taxon>
        <taxon>Embryophyta</taxon>
        <taxon>Tracheophyta</taxon>
        <taxon>Spermatophyta</taxon>
        <taxon>Magnoliopsida</taxon>
        <taxon>eudicotyledons</taxon>
        <taxon>Gunneridae</taxon>
        <taxon>Pentapetalae</taxon>
        <taxon>asterids</taxon>
        <taxon>lamiids</taxon>
        <taxon>Lamiales</taxon>
        <taxon>Pedaliaceae</taxon>
        <taxon>Sesamum</taxon>
    </lineage>
</organism>
<feature type="compositionally biased region" description="Pro residues" evidence="2">
    <location>
        <begin position="121"/>
        <end position="134"/>
    </location>
</feature>
<evidence type="ECO:0000256" key="1">
    <source>
        <dbReference type="SAM" id="Coils"/>
    </source>
</evidence>
<keyword evidence="4" id="KW-1185">Reference proteome</keyword>
<dbReference type="EMBL" id="JACGWO010000007">
    <property type="protein sequence ID" value="KAK4423575.1"/>
    <property type="molecule type" value="Genomic_DNA"/>
</dbReference>
<reference evidence="3" key="1">
    <citation type="submission" date="2020-06" db="EMBL/GenBank/DDBJ databases">
        <authorList>
            <person name="Li T."/>
            <person name="Hu X."/>
            <person name="Zhang T."/>
            <person name="Song X."/>
            <person name="Zhang H."/>
            <person name="Dai N."/>
            <person name="Sheng W."/>
            <person name="Hou X."/>
            <person name="Wei L."/>
        </authorList>
    </citation>
    <scope>NUCLEOTIDE SEQUENCE</scope>
    <source>
        <strain evidence="3">3651</strain>
        <tissue evidence="3">Leaf</tissue>
    </source>
</reference>
<evidence type="ECO:0000256" key="2">
    <source>
        <dbReference type="SAM" id="MobiDB-lite"/>
    </source>
</evidence>
<evidence type="ECO:0000313" key="3">
    <source>
        <dbReference type="EMBL" id="KAK4423575.1"/>
    </source>
</evidence>
<sequence>MVDMGLIAHGFNAKAILEEELLIVAGIHPAPDPYKGPLDPVTRFQTMMNRAAVRKFIPEDVPAIPLSPEARSASATPSDPPSSSRPRSITPPTVQSYSAAYPQGTPIIDVVTSPEETVPLSTPPSASPIPPPVELTPSSQGKPHLGESSVPPSSPPPVGVASGSFVFPAPVLTPRLNPAAGVFNQVRTVNRSDVESLSTRSMMGLGHFILAQTSTTPAAITAMLEKYEAMRKELEAIRLELQEVRTNLVVCQRRLDEEKSQSVEKENKIRAEVEIFRAQVVEKSFTNLGNLPPDFDFSFLNVRADGFGRIGGDGPFGA</sequence>